<accession>A0A8A1LSV0</accession>
<dbReference type="VEuPathDB" id="FungiDB:I7I53_03569"/>
<protein>
    <submittedName>
        <fullName evidence="1">Uncharacterized protein</fullName>
    </submittedName>
</protein>
<gene>
    <name evidence="1" type="ORF">I7I53_03569</name>
</gene>
<name>A0A8A1LSV0_AJEC8</name>
<dbReference type="EMBL" id="CP069105">
    <property type="protein sequence ID" value="QSS55633.1"/>
    <property type="molecule type" value="Genomic_DNA"/>
</dbReference>
<evidence type="ECO:0000313" key="1">
    <source>
        <dbReference type="EMBL" id="QSS55633.1"/>
    </source>
</evidence>
<sequence length="113" mass="12647">MHLVLKTTPPAGAGAGTHILLGHWDPGSRETCGMTETEIDQLVAAIQRPLDRRSTETSSNRKKGVVVSCYHRDPSVQQIKGIHLEHAAGRLFNRHKTIYISEYLTTTRLEVWC</sequence>
<dbReference type="AlphaFoldDB" id="A0A8A1LSV0"/>
<organism evidence="1 2">
    <name type="scientific">Ajellomyces capsulatus (strain H88)</name>
    <name type="common">Darling's disease fungus</name>
    <name type="synonym">Histoplasma capsulatum</name>
    <dbReference type="NCBI Taxonomy" id="544711"/>
    <lineage>
        <taxon>Eukaryota</taxon>
        <taxon>Fungi</taxon>
        <taxon>Dikarya</taxon>
        <taxon>Ascomycota</taxon>
        <taxon>Pezizomycotina</taxon>
        <taxon>Eurotiomycetes</taxon>
        <taxon>Eurotiomycetidae</taxon>
        <taxon>Onygenales</taxon>
        <taxon>Ajellomycetaceae</taxon>
        <taxon>Histoplasma</taxon>
    </lineage>
</organism>
<evidence type="ECO:0000313" key="2">
    <source>
        <dbReference type="Proteomes" id="UP000663419"/>
    </source>
</evidence>
<proteinExistence type="predicted"/>
<dbReference type="Proteomes" id="UP000663419">
    <property type="component" value="Chromosome 4"/>
</dbReference>
<reference evidence="1" key="1">
    <citation type="submission" date="2021-01" db="EMBL/GenBank/DDBJ databases">
        <title>Chromosome-level genome assembly of a human fungal pathogen reveals clustering of transcriptionally co-regulated genes.</title>
        <authorList>
            <person name="Voorhies M."/>
            <person name="Cohen S."/>
            <person name="Shea T.P."/>
            <person name="Petrus S."/>
            <person name="Munoz J.F."/>
            <person name="Poplawski S."/>
            <person name="Goldman W.E."/>
            <person name="Michael T."/>
            <person name="Cuomo C.A."/>
            <person name="Sil A."/>
            <person name="Beyhan S."/>
        </authorList>
    </citation>
    <scope>NUCLEOTIDE SEQUENCE</scope>
    <source>
        <strain evidence="1">H88</strain>
    </source>
</reference>